<gene>
    <name evidence="1" type="ORF">GTS_42610</name>
</gene>
<reference evidence="2" key="1">
    <citation type="submission" date="2019-04" db="EMBL/GenBank/DDBJ databases">
        <title>Draft genome sequence of Pseudonocardiaceae bacterium SL3-2-4.</title>
        <authorList>
            <person name="Ningsih F."/>
            <person name="Yokota A."/>
            <person name="Sakai Y."/>
            <person name="Nanatani K."/>
            <person name="Yabe S."/>
            <person name="Oetari A."/>
            <person name="Sjamsuridzal W."/>
        </authorList>
    </citation>
    <scope>NUCLEOTIDE SEQUENCE [LARGE SCALE GENOMIC DNA]</scope>
    <source>
        <strain evidence="2">SL3-2-4</strain>
    </source>
</reference>
<dbReference type="EMBL" id="BJFL01000026">
    <property type="protein sequence ID" value="GDY32628.1"/>
    <property type="molecule type" value="Genomic_DNA"/>
</dbReference>
<organism evidence="1 2">
    <name type="scientific">Gandjariella thermophila</name>
    <dbReference type="NCBI Taxonomy" id="1931992"/>
    <lineage>
        <taxon>Bacteria</taxon>
        <taxon>Bacillati</taxon>
        <taxon>Actinomycetota</taxon>
        <taxon>Actinomycetes</taxon>
        <taxon>Pseudonocardiales</taxon>
        <taxon>Pseudonocardiaceae</taxon>
        <taxon>Gandjariella</taxon>
    </lineage>
</organism>
<name>A0A4D4JD97_9PSEU</name>
<protein>
    <submittedName>
        <fullName evidence="1">Uncharacterized protein</fullName>
    </submittedName>
</protein>
<dbReference type="OrthoDB" id="3699714at2"/>
<proteinExistence type="predicted"/>
<evidence type="ECO:0000313" key="1">
    <source>
        <dbReference type="EMBL" id="GDY32628.1"/>
    </source>
</evidence>
<dbReference type="Proteomes" id="UP000298860">
    <property type="component" value="Unassembled WGS sequence"/>
</dbReference>
<accession>A0A4D4JD97</accession>
<dbReference type="RefSeq" id="WP_137815631.1">
    <property type="nucleotide sequence ID" value="NZ_BJFL01000026.1"/>
</dbReference>
<keyword evidence="2" id="KW-1185">Reference proteome</keyword>
<comment type="caution">
    <text evidence="1">The sequence shown here is derived from an EMBL/GenBank/DDBJ whole genome shotgun (WGS) entry which is preliminary data.</text>
</comment>
<sequence>MISIKSYLRSPSGEFLSLSDCGAPPVDERHVEGAIEVVVDDVTVIDRSMWDDVDQLWAYIIDMIQVLEASGESHTYFPDQPIKLSLRKVGPELVLITLQAGEESRRATVDRQELIREIKREAEDFFRQLSILMPANASEYQEIVRRINY</sequence>
<dbReference type="AlphaFoldDB" id="A0A4D4JD97"/>
<evidence type="ECO:0000313" key="2">
    <source>
        <dbReference type="Proteomes" id="UP000298860"/>
    </source>
</evidence>